<protein>
    <submittedName>
        <fullName evidence="1">Uncharacterized protein</fullName>
    </submittedName>
</protein>
<evidence type="ECO:0000313" key="2">
    <source>
        <dbReference type="Proteomes" id="UP001433638"/>
    </source>
</evidence>
<evidence type="ECO:0000313" key="1">
    <source>
        <dbReference type="EMBL" id="MEQ6290508.1"/>
    </source>
</evidence>
<name>A0ABV1M2W2_9NEIS</name>
<dbReference type="Proteomes" id="UP001433638">
    <property type="component" value="Unassembled WGS sequence"/>
</dbReference>
<gene>
    <name evidence="1" type="ORF">ABNW52_07765</name>
</gene>
<organism evidence="1 2">
    <name type="scientific">Vogesella oryzagri</name>
    <dbReference type="NCBI Taxonomy" id="3160864"/>
    <lineage>
        <taxon>Bacteria</taxon>
        <taxon>Pseudomonadati</taxon>
        <taxon>Pseudomonadota</taxon>
        <taxon>Betaproteobacteria</taxon>
        <taxon>Neisseriales</taxon>
        <taxon>Chromobacteriaceae</taxon>
        <taxon>Vogesella</taxon>
    </lineage>
</organism>
<proteinExistence type="predicted"/>
<comment type="caution">
    <text evidence="1">The sequence shown here is derived from an EMBL/GenBank/DDBJ whole genome shotgun (WGS) entry which is preliminary data.</text>
</comment>
<dbReference type="EMBL" id="JBEFLD010000004">
    <property type="protein sequence ID" value="MEQ6290508.1"/>
    <property type="molecule type" value="Genomic_DNA"/>
</dbReference>
<keyword evidence="2" id="KW-1185">Reference proteome</keyword>
<accession>A0ABV1M2W2</accession>
<sequence length="42" mass="4719">MAMEIVDITDDAVTELRNAGWIIKAPYFRNGEPVFLVIKIPA</sequence>
<dbReference type="RefSeq" id="WP_349586066.1">
    <property type="nucleotide sequence ID" value="NZ_JBEFLD010000004.1"/>
</dbReference>
<reference evidence="1" key="1">
    <citation type="submission" date="2024-06" db="EMBL/GenBank/DDBJ databases">
        <title>Genome sequence of Vogesella sp. MAHUQ-64.</title>
        <authorList>
            <person name="Huq M.A."/>
        </authorList>
    </citation>
    <scope>NUCLEOTIDE SEQUENCE</scope>
    <source>
        <strain evidence="1">MAHUQ-64</strain>
    </source>
</reference>